<evidence type="ECO:0000313" key="3">
    <source>
        <dbReference type="EMBL" id="MBF0970508.1"/>
    </source>
</evidence>
<reference evidence="3" key="1">
    <citation type="submission" date="2020-04" db="EMBL/GenBank/DDBJ databases">
        <title>Deep metagenomics examines the oral microbiome during advanced dental caries in children, revealing novel taxa and co-occurrences with host molecules.</title>
        <authorList>
            <person name="Baker J.L."/>
            <person name="Morton J.T."/>
            <person name="Dinis M."/>
            <person name="Alvarez R."/>
            <person name="Tran N.C."/>
            <person name="Knight R."/>
            <person name="Edlund A."/>
        </authorList>
    </citation>
    <scope>NUCLEOTIDE SEQUENCE</scope>
    <source>
        <strain evidence="3">JCVI_34_bin.1</strain>
    </source>
</reference>
<dbReference type="PROSITE" id="PS51257">
    <property type="entry name" value="PROKAR_LIPOPROTEIN"/>
    <property type="match status" value="1"/>
</dbReference>
<proteinExistence type="predicted"/>
<sequence length="238" mass="26765">MMKVLTYIALMVLIASCASSYNINGSSTVPAYDGRMLYLKVSPDGIASTDLDSCKVVHGRFNFYGAIDSTCMAQLYMGDTRVMPLVIEASTVTVQLDNLGQIVSGGPLNSRLYRFFKRRDKYENALWDIQQNVIREMQQGHTMETIEAKWKGKIDNLNAASENLEIHFIVDNWNNVLGPGFFRILCSKYPTPIVTDQIQRILTSVPQSFLENPYVRHYIAAARNNPLSKPFPPTEAAK</sequence>
<gene>
    <name evidence="3" type="ORF">HXK21_05650</name>
</gene>
<feature type="chain" id="PRO_5037117281" evidence="1">
    <location>
        <begin position="21"/>
        <end position="238"/>
    </location>
</feature>
<dbReference type="RefSeq" id="WP_303763986.1">
    <property type="nucleotide sequence ID" value="NZ_JABZGR010000014.1"/>
</dbReference>
<evidence type="ECO:0000313" key="4">
    <source>
        <dbReference type="Proteomes" id="UP000704068"/>
    </source>
</evidence>
<feature type="signal peptide" evidence="1">
    <location>
        <begin position="1"/>
        <end position="20"/>
    </location>
</feature>
<protein>
    <submittedName>
        <fullName evidence="3">DUF4369 domain-containing protein</fullName>
    </submittedName>
</protein>
<dbReference type="Pfam" id="PF14289">
    <property type="entry name" value="DUF4369"/>
    <property type="match status" value="1"/>
</dbReference>
<name>A0A929WZY4_9BACT</name>
<comment type="caution">
    <text evidence="3">The sequence shown here is derived from an EMBL/GenBank/DDBJ whole genome shotgun (WGS) entry which is preliminary data.</text>
</comment>
<dbReference type="EMBL" id="JABZGR010000014">
    <property type="protein sequence ID" value="MBF0970508.1"/>
    <property type="molecule type" value="Genomic_DNA"/>
</dbReference>
<keyword evidence="1" id="KW-0732">Signal</keyword>
<evidence type="ECO:0000259" key="2">
    <source>
        <dbReference type="Pfam" id="PF14289"/>
    </source>
</evidence>
<evidence type="ECO:0000256" key="1">
    <source>
        <dbReference type="SAM" id="SignalP"/>
    </source>
</evidence>
<organism evidence="3 4">
    <name type="scientific">Alloprevotella tannerae</name>
    <dbReference type="NCBI Taxonomy" id="76122"/>
    <lineage>
        <taxon>Bacteria</taxon>
        <taxon>Pseudomonadati</taxon>
        <taxon>Bacteroidota</taxon>
        <taxon>Bacteroidia</taxon>
        <taxon>Bacteroidales</taxon>
        <taxon>Prevotellaceae</taxon>
        <taxon>Alloprevotella</taxon>
    </lineage>
</organism>
<dbReference type="InterPro" id="IPR025380">
    <property type="entry name" value="DUF4369"/>
</dbReference>
<accession>A0A929WZY4</accession>
<feature type="domain" description="DUF4369" evidence="2">
    <location>
        <begin position="21"/>
        <end position="110"/>
    </location>
</feature>
<dbReference type="Proteomes" id="UP000704068">
    <property type="component" value="Unassembled WGS sequence"/>
</dbReference>
<dbReference type="AlphaFoldDB" id="A0A929WZY4"/>